<dbReference type="SUPFAM" id="SSF57196">
    <property type="entry name" value="EGF/Laminin"/>
    <property type="match status" value="1"/>
</dbReference>
<keyword evidence="8" id="KW-0325">Glycoprotein</keyword>
<sequence>MLGNSVMAIWTMKMSLTKHTAPGTIAWLGSGSARTRCVSWRAGSDSINDCGDSSDEEICASCPEGMIRCDKGKCILESLMCDAGVDCADGTDEPTTCGKNCSLANGGCEGQCSDTNWGVRCSCGTWWQLQLDGQSCGDDAVKILTAADRELGVLY</sequence>
<keyword evidence="3" id="KW-0677">Repeat</keyword>
<keyword evidence="7" id="KW-0675">Receptor</keyword>
<dbReference type="GO" id="GO:0043235">
    <property type="term" value="C:receptor complex"/>
    <property type="evidence" value="ECO:0007669"/>
    <property type="project" value="TreeGrafter"/>
</dbReference>
<dbReference type="SUPFAM" id="SSF57424">
    <property type="entry name" value="LDL receptor-like module"/>
    <property type="match status" value="1"/>
</dbReference>
<dbReference type="Pfam" id="PF00057">
    <property type="entry name" value="Ldl_recept_a"/>
    <property type="match status" value="1"/>
</dbReference>
<name>A0A6P6D2P6_PTEVA</name>
<dbReference type="SMART" id="SM00192">
    <property type="entry name" value="LDLa"/>
    <property type="match status" value="1"/>
</dbReference>
<evidence type="ECO:0000313" key="11">
    <source>
        <dbReference type="RefSeq" id="XP_023394024.1"/>
    </source>
</evidence>
<dbReference type="PROSITE" id="PS01209">
    <property type="entry name" value="LDLRA_1"/>
    <property type="match status" value="1"/>
</dbReference>
<feature type="disulfide bond" evidence="9">
    <location>
        <begin position="69"/>
        <end position="87"/>
    </location>
</feature>
<dbReference type="PROSITE" id="PS50068">
    <property type="entry name" value="LDLRA_2"/>
    <property type="match status" value="1"/>
</dbReference>
<dbReference type="GeneID" id="111747254"/>
<dbReference type="PRINTS" id="PR00261">
    <property type="entry name" value="LDLRECEPTOR"/>
</dbReference>
<feature type="disulfide bond" evidence="9">
    <location>
        <begin position="62"/>
        <end position="74"/>
    </location>
</feature>
<keyword evidence="5" id="KW-0472">Membrane</keyword>
<dbReference type="PANTHER" id="PTHR22722:SF12">
    <property type="entry name" value="EGF-LIKE DOMAIN-CONTAINING PROTEIN"/>
    <property type="match status" value="1"/>
</dbReference>
<evidence type="ECO:0000256" key="9">
    <source>
        <dbReference type="PROSITE-ProRule" id="PRU00124"/>
    </source>
</evidence>
<dbReference type="GO" id="GO:0016324">
    <property type="term" value="C:apical plasma membrane"/>
    <property type="evidence" value="ECO:0007669"/>
    <property type="project" value="TreeGrafter"/>
</dbReference>
<comment type="caution">
    <text evidence="9">Lacks conserved residue(s) required for the propagation of feature annotation.</text>
</comment>
<organism evidence="10 11">
    <name type="scientific">Pteropus vampyrus</name>
    <name type="common">Large flying fox</name>
    <dbReference type="NCBI Taxonomy" id="132908"/>
    <lineage>
        <taxon>Eukaryota</taxon>
        <taxon>Metazoa</taxon>
        <taxon>Chordata</taxon>
        <taxon>Craniata</taxon>
        <taxon>Vertebrata</taxon>
        <taxon>Euteleostomi</taxon>
        <taxon>Mammalia</taxon>
        <taxon>Eutheria</taxon>
        <taxon>Laurasiatheria</taxon>
        <taxon>Chiroptera</taxon>
        <taxon>Yinpterochiroptera</taxon>
        <taxon>Pteropodoidea</taxon>
        <taxon>Pteropodidae</taxon>
        <taxon>Pteropodinae</taxon>
        <taxon>Pteropus</taxon>
    </lineage>
</organism>
<evidence type="ECO:0000313" key="10">
    <source>
        <dbReference type="Proteomes" id="UP000515202"/>
    </source>
</evidence>
<dbReference type="InterPro" id="IPR051221">
    <property type="entry name" value="LDLR-related"/>
</dbReference>
<dbReference type="CDD" id="cd00112">
    <property type="entry name" value="LDLa"/>
    <property type="match status" value="1"/>
</dbReference>
<dbReference type="InterPro" id="IPR036055">
    <property type="entry name" value="LDL_receptor-like_sf"/>
</dbReference>
<proteinExistence type="predicted"/>
<keyword evidence="10" id="KW-1185">Reference proteome</keyword>
<keyword evidence="2" id="KW-0812">Transmembrane</keyword>
<evidence type="ECO:0000256" key="4">
    <source>
        <dbReference type="ARBA" id="ARBA00022989"/>
    </source>
</evidence>
<dbReference type="OrthoDB" id="21182at2759"/>
<dbReference type="KEGG" id="pvp:111747254"/>
<keyword evidence="6 9" id="KW-1015">Disulfide bond</keyword>
<reference evidence="11" key="1">
    <citation type="submission" date="2025-08" db="UniProtKB">
        <authorList>
            <consortium name="RefSeq"/>
        </authorList>
    </citation>
    <scope>IDENTIFICATION</scope>
    <source>
        <tissue evidence="11">Kidney</tissue>
    </source>
</reference>
<protein>
    <submittedName>
        <fullName evidence="11">Very low-density lipoprotein receptor-like</fullName>
    </submittedName>
</protein>
<dbReference type="Proteomes" id="UP000515202">
    <property type="component" value="Unplaced"/>
</dbReference>
<dbReference type="RefSeq" id="XP_023394024.1">
    <property type="nucleotide sequence ID" value="XM_023538256.1"/>
</dbReference>
<dbReference type="AlphaFoldDB" id="A0A6P6D2P6"/>
<keyword evidence="4" id="KW-1133">Transmembrane helix</keyword>
<dbReference type="InterPro" id="IPR023415">
    <property type="entry name" value="LDLR_class-A_CS"/>
</dbReference>
<evidence type="ECO:0000256" key="3">
    <source>
        <dbReference type="ARBA" id="ARBA00022737"/>
    </source>
</evidence>
<evidence type="ECO:0000256" key="7">
    <source>
        <dbReference type="ARBA" id="ARBA00023170"/>
    </source>
</evidence>
<dbReference type="Gene3D" id="4.10.400.10">
    <property type="entry name" value="Low-density Lipoprotein Receptor"/>
    <property type="match status" value="2"/>
</dbReference>
<evidence type="ECO:0000256" key="2">
    <source>
        <dbReference type="ARBA" id="ARBA00022692"/>
    </source>
</evidence>
<evidence type="ECO:0000256" key="6">
    <source>
        <dbReference type="ARBA" id="ARBA00023157"/>
    </source>
</evidence>
<dbReference type="Gene3D" id="2.10.25.10">
    <property type="entry name" value="Laminin"/>
    <property type="match status" value="1"/>
</dbReference>
<accession>A0A6P6D2P6</accession>
<dbReference type="GO" id="GO:0006898">
    <property type="term" value="P:receptor-mediated endocytosis"/>
    <property type="evidence" value="ECO:0007669"/>
    <property type="project" value="TreeGrafter"/>
</dbReference>
<gene>
    <name evidence="11" type="primary">LOC111747254</name>
</gene>
<evidence type="ECO:0000256" key="5">
    <source>
        <dbReference type="ARBA" id="ARBA00023136"/>
    </source>
</evidence>
<comment type="subcellular location">
    <subcellularLocation>
        <location evidence="1">Membrane</location>
        <topology evidence="1">Single-pass membrane protein</topology>
    </subcellularLocation>
</comment>
<evidence type="ECO:0000256" key="8">
    <source>
        <dbReference type="ARBA" id="ARBA00023180"/>
    </source>
</evidence>
<evidence type="ECO:0000256" key="1">
    <source>
        <dbReference type="ARBA" id="ARBA00004167"/>
    </source>
</evidence>
<dbReference type="PANTHER" id="PTHR22722">
    <property type="entry name" value="LOW-DENSITY LIPOPROTEIN RECEPTOR-RELATED PROTEIN 2-RELATED"/>
    <property type="match status" value="1"/>
</dbReference>
<dbReference type="InterPro" id="IPR002172">
    <property type="entry name" value="LDrepeatLR_classA_rpt"/>
</dbReference>
<dbReference type="GO" id="GO:0042562">
    <property type="term" value="F:hormone binding"/>
    <property type="evidence" value="ECO:0007669"/>
    <property type="project" value="TreeGrafter"/>
</dbReference>